<dbReference type="PROSITE" id="PS50222">
    <property type="entry name" value="EF_HAND_2"/>
    <property type="match status" value="1"/>
</dbReference>
<feature type="domain" description="EF-hand" evidence="2">
    <location>
        <begin position="292"/>
        <end position="327"/>
    </location>
</feature>
<dbReference type="InterPro" id="IPR002048">
    <property type="entry name" value="EF_hand_dom"/>
</dbReference>
<dbReference type="InterPro" id="IPR011992">
    <property type="entry name" value="EF-hand-dom_pair"/>
</dbReference>
<protein>
    <submittedName>
        <fullName evidence="4">Uncharacterized protein LOC113205886 isoform X2</fullName>
    </submittedName>
</protein>
<dbReference type="GO" id="GO:0005509">
    <property type="term" value="F:calcium ion binding"/>
    <property type="evidence" value="ECO:0007669"/>
    <property type="project" value="InterPro"/>
</dbReference>
<evidence type="ECO:0000313" key="4">
    <source>
        <dbReference type="RefSeq" id="XP_052125252.1"/>
    </source>
</evidence>
<evidence type="ECO:0000256" key="1">
    <source>
        <dbReference type="SAM" id="SignalP"/>
    </source>
</evidence>
<dbReference type="PANTHER" id="PTHR36300:SF1">
    <property type="entry name" value="RAW, ISOFORM A"/>
    <property type="match status" value="1"/>
</dbReference>
<dbReference type="GeneID" id="113205886"/>
<accession>A0A9C6WR89</accession>
<sequence>MLCVCATTLSLWITTYTQPSGLMELYSAWSGRVGANAFIPSEKVQQLFNDMQLYPSKSEVLEMLRCAQQCAHRSTPNYLTFGEFCVFATELKRCVDKGLSRPAQLSRLLERDGEEKRRTRRKVSKGLPKPEVFLGGSCNPTTWRQDVAIPLLKDLGITYYNPQVSDWAPELIEKEHIAKQNAAILLFVIDNQTRNTASTVEVAFFSGLRRSLMLVVEPYPPSGCEIGGETLSDDELEDLAAGQQAMQVLAERQEIPVFRSVSLAVNGIAKVLWKNVSVHELQSVKSSPQISDRLMKLREAFDAVDLDRTGEISLKNVRLAFWILNNRNLPLSDLRSAGVLEKEAKENVPFENLRVNFDQFCAIVAEFKTNQERWNPSPVRSMKSVSPSFITNQQLSYDVFLGGSTENTTWRDDVAIPLLKNHGLKYVMPPSSQWTKQMLHSSVNLADRSRVLLFVITNTSRSLAELCMVAYCIGLGFDVVLYIELLTEQSIINGKEISKSAVKDYNRGRMYLKDLAVREGVPVFDSISVAVEFAATKCLKSSTNL</sequence>
<dbReference type="PANTHER" id="PTHR36300">
    <property type="entry name" value="RAW, ISOFORM A"/>
    <property type="match status" value="1"/>
</dbReference>
<name>A0A9C6WR89_FRAOC</name>
<dbReference type="Proteomes" id="UP000504606">
    <property type="component" value="Unplaced"/>
</dbReference>
<organism evidence="3 4">
    <name type="scientific">Frankliniella occidentalis</name>
    <name type="common">Western flower thrips</name>
    <name type="synonym">Euthrips occidentalis</name>
    <dbReference type="NCBI Taxonomy" id="133901"/>
    <lineage>
        <taxon>Eukaryota</taxon>
        <taxon>Metazoa</taxon>
        <taxon>Ecdysozoa</taxon>
        <taxon>Arthropoda</taxon>
        <taxon>Hexapoda</taxon>
        <taxon>Insecta</taxon>
        <taxon>Pterygota</taxon>
        <taxon>Neoptera</taxon>
        <taxon>Paraneoptera</taxon>
        <taxon>Thysanoptera</taxon>
        <taxon>Terebrantia</taxon>
        <taxon>Thripoidea</taxon>
        <taxon>Thripidae</taxon>
        <taxon>Frankliniella</taxon>
    </lineage>
</organism>
<dbReference type="Pfam" id="PF15891">
    <property type="entry name" value="Nuc_deoxyri_tr2"/>
    <property type="match status" value="2"/>
</dbReference>
<dbReference type="SUPFAM" id="SSF47473">
    <property type="entry name" value="EF-hand"/>
    <property type="match status" value="1"/>
</dbReference>
<dbReference type="OrthoDB" id="6493944at2759"/>
<dbReference type="FunFam" id="3.40.50.450:FF:000017">
    <property type="entry name" value="Raw, isoform D"/>
    <property type="match status" value="1"/>
</dbReference>
<dbReference type="AlphaFoldDB" id="A0A9C6WR89"/>
<feature type="chain" id="PRO_5039564720" evidence="1">
    <location>
        <begin position="18"/>
        <end position="545"/>
    </location>
</feature>
<dbReference type="RefSeq" id="XP_052125252.1">
    <property type="nucleotide sequence ID" value="XM_052269292.1"/>
</dbReference>
<dbReference type="InterPro" id="IPR039470">
    <property type="entry name" value="Nuc_deoxyri_tr2"/>
</dbReference>
<proteinExistence type="predicted"/>
<dbReference type="CTD" id="44851"/>
<keyword evidence="3" id="KW-1185">Reference proteome</keyword>
<evidence type="ECO:0000313" key="3">
    <source>
        <dbReference type="Proteomes" id="UP000504606"/>
    </source>
</evidence>
<dbReference type="Gene3D" id="3.40.50.450">
    <property type="match status" value="2"/>
</dbReference>
<reference evidence="4" key="1">
    <citation type="submission" date="2025-08" db="UniProtKB">
        <authorList>
            <consortium name="RefSeq"/>
        </authorList>
    </citation>
    <scope>IDENTIFICATION</scope>
    <source>
        <tissue evidence="4">Whole organism</tissue>
    </source>
</reference>
<dbReference type="Gene3D" id="1.10.238.10">
    <property type="entry name" value="EF-hand"/>
    <property type="match status" value="1"/>
</dbReference>
<dbReference type="GO" id="GO:0005886">
    <property type="term" value="C:plasma membrane"/>
    <property type="evidence" value="ECO:0007669"/>
    <property type="project" value="TreeGrafter"/>
</dbReference>
<gene>
    <name evidence="4" type="primary">LOC113205886</name>
</gene>
<feature type="signal peptide" evidence="1">
    <location>
        <begin position="1"/>
        <end position="17"/>
    </location>
</feature>
<evidence type="ECO:0000259" key="2">
    <source>
        <dbReference type="PROSITE" id="PS50222"/>
    </source>
</evidence>
<keyword evidence="1" id="KW-0732">Signal</keyword>